<evidence type="ECO:0000313" key="2">
    <source>
        <dbReference type="Proteomes" id="UP000295560"/>
    </source>
</evidence>
<name>A0A4R1HSQ3_PSEEN</name>
<keyword evidence="2" id="KW-1185">Reference proteome</keyword>
<dbReference type="RefSeq" id="WP_243653331.1">
    <property type="nucleotide sequence ID" value="NZ_SMFZ01000001.1"/>
</dbReference>
<dbReference type="InterPro" id="IPR010349">
    <property type="entry name" value="Asparaginase_II"/>
</dbReference>
<organism evidence="1 2">
    <name type="scientific">Pseudonocardia endophytica</name>
    <dbReference type="NCBI Taxonomy" id="401976"/>
    <lineage>
        <taxon>Bacteria</taxon>
        <taxon>Bacillati</taxon>
        <taxon>Actinomycetota</taxon>
        <taxon>Actinomycetes</taxon>
        <taxon>Pseudonocardiales</taxon>
        <taxon>Pseudonocardiaceae</taxon>
        <taxon>Pseudonocardia</taxon>
    </lineage>
</organism>
<dbReference type="EMBL" id="SMFZ01000001">
    <property type="protein sequence ID" value="TCK25677.1"/>
    <property type="molecule type" value="Genomic_DNA"/>
</dbReference>
<reference evidence="1 2" key="1">
    <citation type="submission" date="2019-03" db="EMBL/GenBank/DDBJ databases">
        <title>Sequencing the genomes of 1000 actinobacteria strains.</title>
        <authorList>
            <person name="Klenk H.-P."/>
        </authorList>
    </citation>
    <scope>NUCLEOTIDE SEQUENCE [LARGE SCALE GENOMIC DNA]</scope>
    <source>
        <strain evidence="1 2">DSM 44969</strain>
    </source>
</reference>
<dbReference type="PANTHER" id="PTHR42110">
    <property type="entry name" value="L-ASPARAGINASE, PUTATIVE (AFU_ORTHOLOGUE AFUA_3G11890)-RELATED"/>
    <property type="match status" value="1"/>
</dbReference>
<sequence length="313" mass="31866">MTIDDHAAPLARVRRGDLVESVHLGHLVAVDGDPVLGVGDPDAVIFPRSALKPVQAVAMVRAGLDLDGALLALASASHSGEDAHLDGVRRILAGAGLDESSLDNTPDVPLGESGAAAFRAAGRAPSPIAQNCSGKHAAMLVTCVVNGWPTDGYRAQEHPLQKAVRTTVADLTGDDPAHVTVDGCGAPLFSTTTVGLARAFARIATAGPGTPEGRVATAVREHPWWLGGTGRPVTRFVESVAGLVAKDGAEGVFAAALPDGRALAVKVLDGSARPLPPVVATALSRLGAPVDDELGRVDVLGHGDVVGRVEPAF</sequence>
<evidence type="ECO:0000313" key="1">
    <source>
        <dbReference type="EMBL" id="TCK25677.1"/>
    </source>
</evidence>
<dbReference type="Proteomes" id="UP000295560">
    <property type="component" value="Unassembled WGS sequence"/>
</dbReference>
<dbReference type="Pfam" id="PF06089">
    <property type="entry name" value="Asparaginase_II"/>
    <property type="match status" value="1"/>
</dbReference>
<dbReference type="AlphaFoldDB" id="A0A4R1HSQ3"/>
<proteinExistence type="predicted"/>
<protein>
    <submittedName>
        <fullName evidence="1">Asparaginase</fullName>
    </submittedName>
</protein>
<accession>A0A4R1HSQ3</accession>
<comment type="caution">
    <text evidence="1">The sequence shown here is derived from an EMBL/GenBank/DDBJ whole genome shotgun (WGS) entry which is preliminary data.</text>
</comment>
<dbReference type="PANTHER" id="PTHR42110:SF1">
    <property type="entry name" value="L-ASPARAGINASE, PUTATIVE (AFU_ORTHOLOGUE AFUA_3G11890)-RELATED"/>
    <property type="match status" value="1"/>
</dbReference>
<gene>
    <name evidence="1" type="ORF">EV378_1494</name>
</gene>